<dbReference type="InterPro" id="IPR000222">
    <property type="entry name" value="PP2C_BS"/>
</dbReference>
<dbReference type="PROSITE" id="PS01032">
    <property type="entry name" value="PPM_1"/>
    <property type="match status" value="1"/>
</dbReference>
<dbReference type="OrthoDB" id="416093at2759"/>
<evidence type="ECO:0000256" key="3">
    <source>
        <dbReference type="ARBA" id="ARBA00022912"/>
    </source>
</evidence>
<feature type="region of interest" description="Disordered" evidence="5">
    <location>
        <begin position="394"/>
        <end position="413"/>
    </location>
</feature>
<dbReference type="GO" id="GO:0004722">
    <property type="term" value="F:protein serine/threonine phosphatase activity"/>
    <property type="evidence" value="ECO:0007669"/>
    <property type="project" value="InterPro"/>
</dbReference>
<dbReference type="Proteomes" id="UP000054018">
    <property type="component" value="Unassembled WGS sequence"/>
</dbReference>
<evidence type="ECO:0000256" key="5">
    <source>
        <dbReference type="SAM" id="MobiDB-lite"/>
    </source>
</evidence>
<dbReference type="PANTHER" id="PTHR47992">
    <property type="entry name" value="PROTEIN PHOSPHATASE"/>
    <property type="match status" value="1"/>
</dbReference>
<evidence type="ECO:0000256" key="4">
    <source>
        <dbReference type="RuleBase" id="RU003465"/>
    </source>
</evidence>
<sequence length="413" mass="45721">MLSVLHYSKSWRWLLPSKPPHSRPYHDYVRFSTPGGVGRIPLHSPNIVGVASSRGNRSHQADYHALAALCLDVEGLRLSIRKTLNFDWVPENSKDRVARQVVFVGLYDGHGGSTVSQFLRQELHGLFESVNKSHIPELFLWIKHQGGYFKRFTGGVLAPWIHHAEDLPPLDLEARATQAFFEVDKLLSIESQAKVCGATASVAILHSIDNPARPFFSSRKLALTVAHCGDARVLLCSTDGGFVYPMTEDHHPDTPVEATRLRRMGSALITDSFGDSRWMGALANTRAIGDLRYKPYGVTPEPEVRTKLLEGKDWAYIVMVSDGVSSILSDDEIVDLAREGPTPKAAADRILAFSQELGSEDNATVVVVPLAGWGEVRGPDKTLALREFRRQQSVGNERQRRIQISQTCPQASG</sequence>
<evidence type="ECO:0000259" key="6">
    <source>
        <dbReference type="PROSITE" id="PS51746"/>
    </source>
</evidence>
<dbReference type="InterPro" id="IPR015655">
    <property type="entry name" value="PP2C"/>
</dbReference>
<keyword evidence="3 4" id="KW-0904">Protein phosphatase</keyword>
<evidence type="ECO:0000313" key="7">
    <source>
        <dbReference type="EMBL" id="KIK12949.1"/>
    </source>
</evidence>
<dbReference type="SUPFAM" id="SSF81606">
    <property type="entry name" value="PP2C-like"/>
    <property type="match status" value="1"/>
</dbReference>
<proteinExistence type="inferred from homology"/>
<keyword evidence="1" id="KW-0479">Metal-binding</keyword>
<dbReference type="AlphaFoldDB" id="A0A0C9YG98"/>
<name>A0A0C9YG98_9AGAM</name>
<organism evidence="7 8">
    <name type="scientific">Pisolithus microcarpus 441</name>
    <dbReference type="NCBI Taxonomy" id="765257"/>
    <lineage>
        <taxon>Eukaryota</taxon>
        <taxon>Fungi</taxon>
        <taxon>Dikarya</taxon>
        <taxon>Basidiomycota</taxon>
        <taxon>Agaricomycotina</taxon>
        <taxon>Agaricomycetes</taxon>
        <taxon>Agaricomycetidae</taxon>
        <taxon>Boletales</taxon>
        <taxon>Sclerodermatineae</taxon>
        <taxon>Pisolithaceae</taxon>
        <taxon>Pisolithus</taxon>
    </lineage>
</organism>
<evidence type="ECO:0000256" key="1">
    <source>
        <dbReference type="ARBA" id="ARBA00022723"/>
    </source>
</evidence>
<dbReference type="CDD" id="cd00143">
    <property type="entry name" value="PP2Cc"/>
    <property type="match status" value="1"/>
</dbReference>
<protein>
    <recommendedName>
        <fullName evidence="6">PPM-type phosphatase domain-containing protein</fullName>
    </recommendedName>
</protein>
<reference evidence="7 8" key="1">
    <citation type="submission" date="2014-04" db="EMBL/GenBank/DDBJ databases">
        <authorList>
            <consortium name="DOE Joint Genome Institute"/>
            <person name="Kuo A."/>
            <person name="Kohler A."/>
            <person name="Costa M.D."/>
            <person name="Nagy L.G."/>
            <person name="Floudas D."/>
            <person name="Copeland A."/>
            <person name="Barry K.W."/>
            <person name="Cichocki N."/>
            <person name="Veneault-Fourrey C."/>
            <person name="LaButti K."/>
            <person name="Lindquist E.A."/>
            <person name="Lipzen A."/>
            <person name="Lundell T."/>
            <person name="Morin E."/>
            <person name="Murat C."/>
            <person name="Sun H."/>
            <person name="Tunlid A."/>
            <person name="Henrissat B."/>
            <person name="Grigoriev I.V."/>
            <person name="Hibbett D.S."/>
            <person name="Martin F."/>
            <person name="Nordberg H.P."/>
            <person name="Cantor M.N."/>
            <person name="Hua S.X."/>
        </authorList>
    </citation>
    <scope>NUCLEOTIDE SEQUENCE [LARGE SCALE GENOMIC DNA]</scope>
    <source>
        <strain evidence="7 8">441</strain>
    </source>
</reference>
<accession>A0A0C9YG98</accession>
<dbReference type="EMBL" id="KN834032">
    <property type="protein sequence ID" value="KIK12949.1"/>
    <property type="molecule type" value="Genomic_DNA"/>
</dbReference>
<dbReference type="Pfam" id="PF00481">
    <property type="entry name" value="PP2C"/>
    <property type="match status" value="1"/>
</dbReference>
<feature type="domain" description="PPM-type phosphatase" evidence="6">
    <location>
        <begin position="77"/>
        <end position="370"/>
    </location>
</feature>
<dbReference type="Gene3D" id="3.60.40.10">
    <property type="entry name" value="PPM-type phosphatase domain"/>
    <property type="match status" value="1"/>
</dbReference>
<dbReference type="HOGENOM" id="CLU_021251_1_0_1"/>
<comment type="similarity">
    <text evidence="4">Belongs to the PP2C family.</text>
</comment>
<dbReference type="InterPro" id="IPR036457">
    <property type="entry name" value="PPM-type-like_dom_sf"/>
</dbReference>
<dbReference type="SMART" id="SM00332">
    <property type="entry name" value="PP2Cc"/>
    <property type="match status" value="1"/>
</dbReference>
<dbReference type="InterPro" id="IPR001932">
    <property type="entry name" value="PPM-type_phosphatase-like_dom"/>
</dbReference>
<evidence type="ECO:0000256" key="2">
    <source>
        <dbReference type="ARBA" id="ARBA00022801"/>
    </source>
</evidence>
<keyword evidence="2 4" id="KW-0378">Hydrolase</keyword>
<dbReference type="PROSITE" id="PS51746">
    <property type="entry name" value="PPM_2"/>
    <property type="match status" value="1"/>
</dbReference>
<keyword evidence="8" id="KW-1185">Reference proteome</keyword>
<evidence type="ECO:0000313" key="8">
    <source>
        <dbReference type="Proteomes" id="UP000054018"/>
    </source>
</evidence>
<gene>
    <name evidence="7" type="ORF">PISMIDRAFT_419566</name>
</gene>
<reference evidence="8" key="2">
    <citation type="submission" date="2015-01" db="EMBL/GenBank/DDBJ databases">
        <title>Evolutionary Origins and Diversification of the Mycorrhizal Mutualists.</title>
        <authorList>
            <consortium name="DOE Joint Genome Institute"/>
            <consortium name="Mycorrhizal Genomics Consortium"/>
            <person name="Kohler A."/>
            <person name="Kuo A."/>
            <person name="Nagy L.G."/>
            <person name="Floudas D."/>
            <person name="Copeland A."/>
            <person name="Barry K.W."/>
            <person name="Cichocki N."/>
            <person name="Veneault-Fourrey C."/>
            <person name="LaButti K."/>
            <person name="Lindquist E.A."/>
            <person name="Lipzen A."/>
            <person name="Lundell T."/>
            <person name="Morin E."/>
            <person name="Murat C."/>
            <person name="Riley R."/>
            <person name="Ohm R."/>
            <person name="Sun H."/>
            <person name="Tunlid A."/>
            <person name="Henrissat B."/>
            <person name="Grigoriev I.V."/>
            <person name="Hibbett D.S."/>
            <person name="Martin F."/>
        </authorList>
    </citation>
    <scope>NUCLEOTIDE SEQUENCE [LARGE SCALE GENOMIC DNA]</scope>
    <source>
        <strain evidence="8">441</strain>
    </source>
</reference>
<dbReference type="STRING" id="765257.A0A0C9YG98"/>
<dbReference type="GO" id="GO:0046872">
    <property type="term" value="F:metal ion binding"/>
    <property type="evidence" value="ECO:0007669"/>
    <property type="project" value="UniProtKB-KW"/>
</dbReference>